<protein>
    <recommendedName>
        <fullName evidence="4">Thiolase-like protein type 1 additional C-terminal domain-containing protein</fullName>
    </recommendedName>
</protein>
<dbReference type="EMBL" id="CH476595">
    <property type="protein sequence ID" value="EAU37969.1"/>
    <property type="molecule type" value="Genomic_DNA"/>
</dbReference>
<organism evidence="5 6">
    <name type="scientific">Aspergillus terreus (strain NIH 2624 / FGSC A1156)</name>
    <dbReference type="NCBI Taxonomy" id="341663"/>
    <lineage>
        <taxon>Eukaryota</taxon>
        <taxon>Fungi</taxon>
        <taxon>Dikarya</taxon>
        <taxon>Ascomycota</taxon>
        <taxon>Pezizomycotina</taxon>
        <taxon>Eurotiomycetes</taxon>
        <taxon>Eurotiomycetidae</taxon>
        <taxon>Eurotiales</taxon>
        <taxon>Aspergillaceae</taxon>
        <taxon>Aspergillus</taxon>
        <taxon>Aspergillus subgen. Circumdati</taxon>
    </lineage>
</organism>
<evidence type="ECO:0000313" key="5">
    <source>
        <dbReference type="EMBL" id="EAU37969.1"/>
    </source>
</evidence>
<proteinExistence type="inferred from homology"/>
<dbReference type="OMA" id="YGPVGGE"/>
<comment type="similarity">
    <text evidence="1">Belongs to the thiolase-like superfamily. Thiolase family.</text>
</comment>
<dbReference type="GO" id="GO:0016746">
    <property type="term" value="F:acyltransferase activity"/>
    <property type="evidence" value="ECO:0007669"/>
    <property type="project" value="UniProtKB-KW"/>
</dbReference>
<dbReference type="SUPFAM" id="SSF53901">
    <property type="entry name" value="Thiolase-like"/>
    <property type="match status" value="1"/>
</dbReference>
<dbReference type="RefSeq" id="XP_001208577.1">
    <property type="nucleotide sequence ID" value="XM_001208577.1"/>
</dbReference>
<name>Q0CYM2_ASPTN</name>
<feature type="domain" description="Thiolase-like protein type 1 additional C-terminal" evidence="4">
    <location>
        <begin position="435"/>
        <end position="517"/>
    </location>
</feature>
<dbReference type="GeneID" id="4315562"/>
<dbReference type="VEuPathDB" id="FungiDB:ATEG_01212"/>
<evidence type="ECO:0000256" key="1">
    <source>
        <dbReference type="ARBA" id="ARBA00010982"/>
    </source>
</evidence>
<dbReference type="HOGENOM" id="CLU_026848_0_0_1"/>
<dbReference type="Pfam" id="PF18313">
    <property type="entry name" value="TLP1_add_C"/>
    <property type="match status" value="1"/>
</dbReference>
<sequence length="531" mass="57328">MSRASNSTPVVIGVGDIKNTSRKPEHAYEPLDLMLQAIAAAIDDSSVPEEQLTAAIDSIDVVANWTWPYPNITDLLADRLGVRPVHKYESGHGGNAPAKLLDEAARRVSKGECRVAVVTGGEALATCSYTCTKHIKHEVRLTSAVAALAAAKNFPPKHWTPVDDHSSIWDRTQRDNLGTLHSIGLPIQVYPLYEAGFRALRQQTYAENHRESAELYANFAEIAAKNPLSWNYGKPADTASTIGTVSKKNRMICSPYPLLMNAFNTVNLAAACIVTSVGYARELGVPESRWIYPLGGAGTSDAANFWERTNFYFSPSISSSLNEALRVSGLKKDDIDLYDFYSCFPIVPKLAAYHLDLPITYKARPLTVLGGLTSFGGAGNNYSLHAITQVVRDIRAGRGRTGLVLANGGVLSYHYTVCLSAAPRADGSPYPAQNPLPEYAEDISPPPIAAKAAGPAVIETYTVQFQRDGSPGEGYVVGRLENGHRFIANAADAATLKELSSTSAEQIGRTGWVQNDTESGRNLFSFGTAHL</sequence>
<evidence type="ECO:0000313" key="6">
    <source>
        <dbReference type="Proteomes" id="UP000007963"/>
    </source>
</evidence>
<evidence type="ECO:0000256" key="2">
    <source>
        <dbReference type="ARBA" id="ARBA00022679"/>
    </source>
</evidence>
<dbReference type="InterPro" id="IPR040771">
    <property type="entry name" value="TLP1_add_C"/>
</dbReference>
<dbReference type="Proteomes" id="UP000007963">
    <property type="component" value="Unassembled WGS sequence"/>
</dbReference>
<keyword evidence="2" id="KW-0808">Transferase</keyword>
<reference evidence="6" key="1">
    <citation type="submission" date="2005-09" db="EMBL/GenBank/DDBJ databases">
        <title>Annotation of the Aspergillus terreus NIH2624 genome.</title>
        <authorList>
            <person name="Birren B.W."/>
            <person name="Lander E.S."/>
            <person name="Galagan J.E."/>
            <person name="Nusbaum C."/>
            <person name="Devon K."/>
            <person name="Henn M."/>
            <person name="Ma L.-J."/>
            <person name="Jaffe D.B."/>
            <person name="Butler J."/>
            <person name="Alvarez P."/>
            <person name="Gnerre S."/>
            <person name="Grabherr M."/>
            <person name="Kleber M."/>
            <person name="Mauceli E.W."/>
            <person name="Brockman W."/>
            <person name="Rounsley S."/>
            <person name="Young S.K."/>
            <person name="LaButti K."/>
            <person name="Pushparaj V."/>
            <person name="DeCaprio D."/>
            <person name="Crawford M."/>
            <person name="Koehrsen M."/>
            <person name="Engels R."/>
            <person name="Montgomery P."/>
            <person name="Pearson M."/>
            <person name="Howarth C."/>
            <person name="Larson L."/>
            <person name="Luoma S."/>
            <person name="White J."/>
            <person name="Alvarado L."/>
            <person name="Kodira C.D."/>
            <person name="Zeng Q."/>
            <person name="Oleary S."/>
            <person name="Yandava C."/>
            <person name="Denning D.W."/>
            <person name="Nierman W.C."/>
            <person name="Milne T."/>
            <person name="Madden K."/>
        </authorList>
    </citation>
    <scope>NUCLEOTIDE SEQUENCE [LARGE SCALE GENOMIC DNA]</scope>
    <source>
        <strain evidence="6">NIH 2624 / FGSC A1156</strain>
    </source>
</reference>
<dbReference type="eggNOG" id="ENOG502QTZI">
    <property type="taxonomic scope" value="Eukaryota"/>
</dbReference>
<gene>
    <name evidence="5" type="ORF">ATEG_01212</name>
</gene>
<dbReference type="AlphaFoldDB" id="Q0CYM2"/>
<dbReference type="PANTHER" id="PTHR18919:SF139">
    <property type="entry name" value="THIOLASE-LIKE PROTEIN TYPE 1 ADDITIONAL C-TERMINAL DOMAIN-CONTAINING PROTEIN"/>
    <property type="match status" value="1"/>
</dbReference>
<dbReference type="Gene3D" id="3.40.47.10">
    <property type="match status" value="1"/>
</dbReference>
<evidence type="ECO:0000256" key="3">
    <source>
        <dbReference type="ARBA" id="ARBA00023315"/>
    </source>
</evidence>
<dbReference type="Gene3D" id="2.40.50.840">
    <property type="match status" value="1"/>
</dbReference>
<keyword evidence="3" id="KW-0012">Acyltransferase</keyword>
<dbReference type="OrthoDB" id="435240at2759"/>
<accession>Q0CYM2</accession>
<evidence type="ECO:0000259" key="4">
    <source>
        <dbReference type="Pfam" id="PF18313"/>
    </source>
</evidence>
<dbReference type="PANTHER" id="PTHR18919">
    <property type="entry name" value="ACETYL-COA C-ACYLTRANSFERASE"/>
    <property type="match status" value="1"/>
</dbReference>
<dbReference type="STRING" id="341663.Q0CYM2"/>
<dbReference type="InterPro" id="IPR016039">
    <property type="entry name" value="Thiolase-like"/>
</dbReference>